<keyword evidence="1" id="KW-0812">Transmembrane</keyword>
<keyword evidence="1" id="KW-1133">Transmembrane helix</keyword>
<keyword evidence="1" id="KW-0472">Membrane</keyword>
<reference evidence="2" key="1">
    <citation type="submission" date="2021-04" db="EMBL/GenBank/DDBJ databases">
        <title>Draft Genome Sequence of Pandoravirus japonicus, Isolated from the Sabaishi River of Niigata, Japan.</title>
        <authorList>
            <person name="Hosokawa N."/>
            <person name="Takahashi H."/>
            <person name="Aoki K."/>
            <person name="Takemura M."/>
        </authorList>
    </citation>
    <scope>NUCLEOTIDE SEQUENCE</scope>
</reference>
<evidence type="ECO:0000256" key="1">
    <source>
        <dbReference type="SAM" id="Phobius"/>
    </source>
</evidence>
<feature type="transmembrane region" description="Helical" evidence="1">
    <location>
        <begin position="17"/>
        <end position="36"/>
    </location>
</feature>
<evidence type="ECO:0000313" key="3">
    <source>
        <dbReference type="Proteomes" id="UP001253637"/>
    </source>
</evidence>
<sequence>MTSVCVCVEADCFDLSFFFFSVLYGCWSLLAWCSFFPAPPLCAQHRCASRTISTGQQPTAFFFVFAQPQFFWFLSGPEKKNKNSNAGRLGEVGSRRQSFPLLGRVCMCPSTRFPPPR</sequence>
<protein>
    <submittedName>
        <fullName evidence="2">Uncharacterized protein</fullName>
    </submittedName>
</protein>
<dbReference type="Proteomes" id="UP001253637">
    <property type="component" value="Segment"/>
</dbReference>
<dbReference type="EMBL" id="LC625835">
    <property type="protein sequence ID" value="BCU02846.1"/>
    <property type="molecule type" value="Genomic_DNA"/>
</dbReference>
<evidence type="ECO:0000313" key="2">
    <source>
        <dbReference type="EMBL" id="BCU02846.1"/>
    </source>
</evidence>
<accession>A0A811BPE1</accession>
<name>A0A811BPE1_9VIRU</name>
<proteinExistence type="predicted"/>
<organism evidence="2 3">
    <name type="scientific">Pandoravirus japonicus</name>
    <dbReference type="NCBI Taxonomy" id="2823154"/>
    <lineage>
        <taxon>Viruses</taxon>
        <taxon>Pandoravirus</taxon>
    </lineage>
</organism>